<feature type="domain" description="Primosomal protein N' 3' DNA-binding" evidence="10">
    <location>
        <begin position="43"/>
        <end position="142"/>
    </location>
</feature>
<dbReference type="InterPro" id="IPR041222">
    <property type="entry name" value="PriA_3primeBD"/>
</dbReference>
<evidence type="ECO:0000313" key="11">
    <source>
        <dbReference type="EMBL" id="MBD8043593.1"/>
    </source>
</evidence>
<dbReference type="Gene3D" id="3.40.1440.60">
    <property type="entry name" value="PriA, 3(prime) DNA-binding domain"/>
    <property type="match status" value="1"/>
</dbReference>
<keyword evidence="6 8" id="KW-0067">ATP-binding</keyword>
<feature type="binding site" evidence="8">
    <location>
        <position position="470"/>
    </location>
    <ligand>
        <name>Zn(2+)</name>
        <dbReference type="ChEBI" id="CHEBI:29105"/>
        <label>1</label>
    </ligand>
</feature>
<evidence type="ECO:0000256" key="9">
    <source>
        <dbReference type="SAM" id="MobiDB-lite"/>
    </source>
</evidence>
<comment type="caution">
    <text evidence="11">The sequence shown here is derived from an EMBL/GenBank/DDBJ whole genome shotgun (WGS) entry which is preliminary data.</text>
</comment>
<dbReference type="PANTHER" id="PTHR30580">
    <property type="entry name" value="PRIMOSOMAL PROTEIN N"/>
    <property type="match status" value="1"/>
</dbReference>
<comment type="subunit">
    <text evidence="8">Component of the replication restart primosome.</text>
</comment>
<keyword evidence="4 8" id="KW-0547">Nucleotide-binding</keyword>
<evidence type="ECO:0000259" key="10">
    <source>
        <dbReference type="Pfam" id="PF17764"/>
    </source>
</evidence>
<reference evidence="11 12" key="1">
    <citation type="submission" date="2020-08" db="EMBL/GenBank/DDBJ databases">
        <title>A Genomic Blueprint of the Chicken Gut Microbiome.</title>
        <authorList>
            <person name="Gilroy R."/>
            <person name="Ravi A."/>
            <person name="Getino M."/>
            <person name="Pursley I."/>
            <person name="Horton D.L."/>
            <person name="Alikhan N.-F."/>
            <person name="Baker D."/>
            <person name="Gharbi K."/>
            <person name="Hall N."/>
            <person name="Watson M."/>
            <person name="Adriaenssens E.M."/>
            <person name="Foster-Nyarko E."/>
            <person name="Jarju S."/>
            <person name="Secka A."/>
            <person name="Antonio M."/>
            <person name="Oren A."/>
            <person name="Chaudhuri R."/>
            <person name="La Ragione R.M."/>
            <person name="Hildebrand F."/>
            <person name="Pallen M.J."/>
        </authorList>
    </citation>
    <scope>NUCLEOTIDE SEQUENCE [LARGE SCALE GENOMIC DNA]</scope>
    <source>
        <strain evidence="11 12">Sa2BUA2</strain>
    </source>
</reference>
<keyword evidence="12" id="KW-1185">Reference proteome</keyword>
<evidence type="ECO:0000256" key="7">
    <source>
        <dbReference type="ARBA" id="ARBA00023125"/>
    </source>
</evidence>
<feature type="binding site" evidence="8">
    <location>
        <position position="500"/>
    </location>
    <ligand>
        <name>Zn(2+)</name>
        <dbReference type="ChEBI" id="CHEBI:29105"/>
        <label>2</label>
    </ligand>
</feature>
<feature type="binding site" evidence="8">
    <location>
        <position position="512"/>
    </location>
    <ligand>
        <name>Zn(2+)</name>
        <dbReference type="ChEBI" id="CHEBI:29105"/>
        <label>1</label>
    </ligand>
</feature>
<keyword evidence="7 8" id="KW-0238">DNA-binding</keyword>
<sequence>MGQRPEGEARNGEAVQLSLLHGFTPPAAPVGKTQPALHLPIARVLLDSPLPHLDRPFDYLVAAEYDAVARPGVRVKVRFGGQELPGYLTARLESTDTTARLIALGKVVSPVPVLSQQVLQLAEAVALRYAGSVHDVLRVAVPPRVARVEKEFAGRGVPESPDVTDAPDIPNAPERAETPETPDVPDVPAAADQDTVDSTLAAPGEPAEPGKPSEPSEPVAPSPFRRYPHGPRFLGHLAAGHSPRAVLSSLRGYGPDAWPAEIAAAVEATVRSGRGAVVVVPDQKDLARVMAALEPRLADGTAVRLTAEDGPTPRYRSFLQLLYGDATVAVGTRSAAYAPVANLGLVCIWDDADDLHAEQRAPYQHARDVLLLRAEAAGAAMLVASHTRSTEAQRLVESGWAAALTADRTLVRESTPRVMSTADTFNMERDPLAARARIPHAAWKAAQDGLKRGPVLVQVARTGFSPALSCQDCREPARCSQCQGPMAQAGRNALPACRWCARPEPRWHCPSCGSFRLRASTAGAGRTAEELGRAFPSVTVVSSAGDHIRTEVPDAPALVVATPGAEPVAPSGYAAALLLDGTAMLSRQSLDAQEETLRRWLTAAALVRPARDGGVVVVTADDTATVGHLLRWDPAGAAERELALRRELGLPPAVRYAELTGSREGLEGFVSRLSLPERARIVGPAPVEESFRGEEPGTLNGTGRWRTLCFFPYGDAPAVTAAMRAAKAALSARRTGDPVYVRVDGPDIL</sequence>
<keyword evidence="3 8" id="KW-0479">Metal-binding</keyword>
<dbReference type="InterPro" id="IPR042115">
    <property type="entry name" value="PriA_3primeBD_sf"/>
</dbReference>
<evidence type="ECO:0000256" key="4">
    <source>
        <dbReference type="ARBA" id="ARBA00022741"/>
    </source>
</evidence>
<protein>
    <recommendedName>
        <fullName evidence="8">Probable replication restart protein PriA</fullName>
    </recommendedName>
    <alternativeName>
        <fullName evidence="8">Putative ATP-dependent DNA helicase PriA</fullName>
    </alternativeName>
</protein>
<dbReference type="HAMAP" id="MF_00983">
    <property type="entry name" value="PriA"/>
    <property type="match status" value="1"/>
</dbReference>
<evidence type="ECO:0000256" key="2">
    <source>
        <dbReference type="ARBA" id="ARBA00022705"/>
    </source>
</evidence>
<keyword evidence="2 8" id="KW-0235">DNA replication</keyword>
<dbReference type="InterPro" id="IPR005259">
    <property type="entry name" value="PriA"/>
</dbReference>
<evidence type="ECO:0000256" key="5">
    <source>
        <dbReference type="ARBA" id="ARBA00022833"/>
    </source>
</evidence>
<feature type="binding site" evidence="8">
    <location>
        <position position="509"/>
    </location>
    <ligand>
        <name>Zn(2+)</name>
        <dbReference type="ChEBI" id="CHEBI:29105"/>
        <label>1</label>
    </ligand>
</feature>
<comment type="function">
    <text evidence="8">Initiates the restart of stalled replication forks, which reloads the replicative helicase on sites other than the origin of replication. Recognizes and binds to abandoned replication forks and remodels them to uncover a helicase loading site. Promotes assembly of the primosome at these replication forks.</text>
</comment>
<feature type="binding site" evidence="8">
    <location>
        <position position="482"/>
    </location>
    <ligand>
        <name>Zn(2+)</name>
        <dbReference type="ChEBI" id="CHEBI:29105"/>
        <label>2</label>
    </ligand>
</feature>
<organism evidence="11 12">
    <name type="scientific">Arthrobacter pullicola</name>
    <dbReference type="NCBI Taxonomy" id="2762224"/>
    <lineage>
        <taxon>Bacteria</taxon>
        <taxon>Bacillati</taxon>
        <taxon>Actinomycetota</taxon>
        <taxon>Actinomycetes</taxon>
        <taxon>Micrococcales</taxon>
        <taxon>Micrococcaceae</taxon>
        <taxon>Arthrobacter</taxon>
    </lineage>
</organism>
<feature type="binding site" evidence="8">
    <location>
        <position position="497"/>
    </location>
    <ligand>
        <name>Zn(2+)</name>
        <dbReference type="ChEBI" id="CHEBI:29105"/>
        <label>2</label>
    </ligand>
</feature>
<evidence type="ECO:0000256" key="3">
    <source>
        <dbReference type="ARBA" id="ARBA00022723"/>
    </source>
</evidence>
<keyword evidence="1 8" id="KW-0639">Primosome</keyword>
<feature type="binding site" evidence="8">
    <location>
        <position position="473"/>
    </location>
    <ligand>
        <name>Zn(2+)</name>
        <dbReference type="ChEBI" id="CHEBI:29105"/>
        <label>1</label>
    </ligand>
</feature>
<dbReference type="Pfam" id="PF17764">
    <property type="entry name" value="PriA_3primeBD"/>
    <property type="match status" value="1"/>
</dbReference>
<dbReference type="PANTHER" id="PTHR30580:SF0">
    <property type="entry name" value="PRIMOSOMAL PROTEIN N"/>
    <property type="match status" value="1"/>
</dbReference>
<comment type="caution">
    <text evidence="8">As this protein does not have any detectable helicase domains, it probably does not have helicase activity.</text>
</comment>
<evidence type="ECO:0000313" key="12">
    <source>
        <dbReference type="Proteomes" id="UP000652763"/>
    </source>
</evidence>
<evidence type="ECO:0000256" key="1">
    <source>
        <dbReference type="ARBA" id="ARBA00022515"/>
    </source>
</evidence>
<accession>A0ABR8YHB7</accession>
<comment type="cofactor">
    <cofactor evidence="8">
        <name>Zn(2+)</name>
        <dbReference type="ChEBI" id="CHEBI:29105"/>
    </cofactor>
    <text evidence="8">Binds 2 zinc ions per subunit.</text>
</comment>
<proteinExistence type="inferred from homology"/>
<keyword evidence="5 8" id="KW-0862">Zinc</keyword>
<comment type="similarity">
    <text evidence="8">Belongs to the helicase family. PriA subfamily.</text>
</comment>
<feature type="binding site" evidence="8">
    <location>
        <position position="479"/>
    </location>
    <ligand>
        <name>Zn(2+)</name>
        <dbReference type="ChEBI" id="CHEBI:29105"/>
        <label>2</label>
    </ligand>
</feature>
<evidence type="ECO:0000256" key="6">
    <source>
        <dbReference type="ARBA" id="ARBA00022840"/>
    </source>
</evidence>
<feature type="compositionally biased region" description="Low complexity" evidence="9">
    <location>
        <begin position="179"/>
        <end position="207"/>
    </location>
</feature>
<name>A0ABR8YHB7_9MICC</name>
<evidence type="ECO:0000256" key="8">
    <source>
        <dbReference type="HAMAP-Rule" id="MF_00983"/>
    </source>
</evidence>
<dbReference type="Proteomes" id="UP000652763">
    <property type="component" value="Unassembled WGS sequence"/>
</dbReference>
<dbReference type="Gene3D" id="3.40.50.300">
    <property type="entry name" value="P-loop containing nucleotide triphosphate hydrolases"/>
    <property type="match status" value="1"/>
</dbReference>
<dbReference type="InterPro" id="IPR027417">
    <property type="entry name" value="P-loop_NTPase"/>
</dbReference>
<feature type="region of interest" description="Disordered" evidence="9">
    <location>
        <begin position="151"/>
        <end position="227"/>
    </location>
</feature>
<dbReference type="EMBL" id="JACSQC010000003">
    <property type="protein sequence ID" value="MBD8043593.1"/>
    <property type="molecule type" value="Genomic_DNA"/>
</dbReference>
<gene>
    <name evidence="8" type="primary">priA</name>
    <name evidence="11" type="ORF">H9638_07180</name>
</gene>